<dbReference type="HOGENOM" id="CLU_2271532_0_0_7"/>
<name>B8JGI3_ANAD2</name>
<reference evidence="1" key="1">
    <citation type="submission" date="2009-01" db="EMBL/GenBank/DDBJ databases">
        <title>Complete sequence of Anaeromyxobacter dehalogenans 2CP-1.</title>
        <authorList>
            <consortium name="US DOE Joint Genome Institute"/>
            <person name="Lucas S."/>
            <person name="Copeland A."/>
            <person name="Lapidus A."/>
            <person name="Glavina del Rio T."/>
            <person name="Dalin E."/>
            <person name="Tice H."/>
            <person name="Bruce D."/>
            <person name="Goodwin L."/>
            <person name="Pitluck S."/>
            <person name="Saunders E."/>
            <person name="Brettin T."/>
            <person name="Detter J.C."/>
            <person name="Han C."/>
            <person name="Larimer F."/>
            <person name="Land M."/>
            <person name="Hauser L."/>
            <person name="Kyrpides N."/>
            <person name="Ovchinnikova G."/>
            <person name="Beliaev A.S."/>
            <person name="Richardson P."/>
        </authorList>
    </citation>
    <scope>NUCLEOTIDE SEQUENCE</scope>
    <source>
        <strain evidence="1">2CP-1</strain>
    </source>
</reference>
<gene>
    <name evidence="1" type="ordered locus">A2cp1_1310</name>
</gene>
<dbReference type="Proteomes" id="UP000007089">
    <property type="component" value="Chromosome"/>
</dbReference>
<keyword evidence="2" id="KW-1185">Reference proteome</keyword>
<dbReference type="EMBL" id="CP001359">
    <property type="protein sequence ID" value="ACL64654.1"/>
    <property type="molecule type" value="Genomic_DNA"/>
</dbReference>
<protein>
    <submittedName>
        <fullName evidence="1">Uncharacterized protein</fullName>
    </submittedName>
</protein>
<sequence length="102" mass="11029">MLDAVMIGGRELRPAPLTLRGIHALMKAGHVSKLPGYAELPDHEQLVLMVGFVAAALGVEESWLWDNVGVADFDALRRLFEGVLLASRLVGEKPEPGEAVSR</sequence>
<evidence type="ECO:0000313" key="2">
    <source>
        <dbReference type="Proteomes" id="UP000007089"/>
    </source>
</evidence>
<organism evidence="1 2">
    <name type="scientific">Anaeromyxobacter dehalogenans (strain ATCC BAA-258 / DSM 21875 / 2CP-1)</name>
    <dbReference type="NCBI Taxonomy" id="455488"/>
    <lineage>
        <taxon>Bacteria</taxon>
        <taxon>Pseudomonadati</taxon>
        <taxon>Myxococcota</taxon>
        <taxon>Myxococcia</taxon>
        <taxon>Myxococcales</taxon>
        <taxon>Cystobacterineae</taxon>
        <taxon>Anaeromyxobacteraceae</taxon>
        <taxon>Anaeromyxobacter</taxon>
    </lineage>
</organism>
<dbReference type="AlphaFoldDB" id="B8JGI3"/>
<evidence type="ECO:0000313" key="1">
    <source>
        <dbReference type="EMBL" id="ACL64654.1"/>
    </source>
</evidence>
<accession>B8JGI3</accession>
<dbReference type="KEGG" id="acp:A2cp1_1310"/>
<proteinExistence type="predicted"/>